<name>A0ABV2X528_9NOCA</name>
<comment type="caution">
    <text evidence="1">The sequence shown here is derived from an EMBL/GenBank/DDBJ whole genome shotgun (WGS) entry which is preliminary data.</text>
</comment>
<dbReference type="Proteomes" id="UP001550535">
    <property type="component" value="Unassembled WGS sequence"/>
</dbReference>
<accession>A0ABV2X528</accession>
<evidence type="ECO:0000313" key="2">
    <source>
        <dbReference type="Proteomes" id="UP001550535"/>
    </source>
</evidence>
<reference evidence="1 2" key="1">
    <citation type="submission" date="2024-06" db="EMBL/GenBank/DDBJ databases">
        <title>The Natural Products Discovery Center: Release of the First 8490 Sequenced Strains for Exploring Actinobacteria Biosynthetic Diversity.</title>
        <authorList>
            <person name="Kalkreuter E."/>
            <person name="Kautsar S.A."/>
            <person name="Yang D."/>
            <person name="Bader C.D."/>
            <person name="Teijaro C.N."/>
            <person name="Fluegel L."/>
            <person name="Davis C.M."/>
            <person name="Simpson J.R."/>
            <person name="Lauterbach L."/>
            <person name="Steele A.D."/>
            <person name="Gui C."/>
            <person name="Meng S."/>
            <person name="Li G."/>
            <person name="Viehrig K."/>
            <person name="Ye F."/>
            <person name="Su P."/>
            <person name="Kiefer A.F."/>
            <person name="Nichols A."/>
            <person name="Cepeda A.J."/>
            <person name="Yan W."/>
            <person name="Fan B."/>
            <person name="Jiang Y."/>
            <person name="Adhikari A."/>
            <person name="Zheng C.-J."/>
            <person name="Schuster L."/>
            <person name="Cowan T.M."/>
            <person name="Smanski M.J."/>
            <person name="Chevrette M.G."/>
            <person name="De Carvalho L.P.S."/>
            <person name="Shen B."/>
        </authorList>
    </citation>
    <scope>NUCLEOTIDE SEQUENCE [LARGE SCALE GENOMIC DNA]</scope>
    <source>
        <strain evidence="1 2">NPDC019434</strain>
    </source>
</reference>
<dbReference type="RefSeq" id="WP_157114681.1">
    <property type="nucleotide sequence ID" value="NZ_JBEYBM010000003.1"/>
</dbReference>
<gene>
    <name evidence="1" type="ORF">ABZ507_03980</name>
</gene>
<organism evidence="1 2">
    <name type="scientific">Nocardia niwae</name>
    <dbReference type="NCBI Taxonomy" id="626084"/>
    <lineage>
        <taxon>Bacteria</taxon>
        <taxon>Bacillati</taxon>
        <taxon>Actinomycetota</taxon>
        <taxon>Actinomycetes</taxon>
        <taxon>Mycobacteriales</taxon>
        <taxon>Nocardiaceae</taxon>
        <taxon>Nocardia</taxon>
    </lineage>
</organism>
<protein>
    <submittedName>
        <fullName evidence="1">Uncharacterized protein</fullName>
    </submittedName>
</protein>
<proteinExistence type="predicted"/>
<evidence type="ECO:0000313" key="1">
    <source>
        <dbReference type="EMBL" id="MEU2120970.1"/>
    </source>
</evidence>
<sequence>MGLFRRSRARTARRTSEIVGELGEEAVVEYVAPVVFRVLRLMAAGVARAIE</sequence>
<dbReference type="EMBL" id="JBEYBR010000006">
    <property type="protein sequence ID" value="MEU2120970.1"/>
    <property type="molecule type" value="Genomic_DNA"/>
</dbReference>
<keyword evidence="2" id="KW-1185">Reference proteome</keyword>